<dbReference type="AlphaFoldDB" id="A0A381QTL5"/>
<dbReference type="Gene3D" id="3.40.1390.10">
    <property type="entry name" value="MurE/MurF, N-terminal domain"/>
    <property type="match status" value="1"/>
</dbReference>
<evidence type="ECO:0000259" key="4">
    <source>
        <dbReference type="Pfam" id="PF08245"/>
    </source>
</evidence>
<dbReference type="Gene3D" id="3.40.1190.10">
    <property type="entry name" value="Mur-like, catalytic domain"/>
    <property type="match status" value="1"/>
</dbReference>
<evidence type="ECO:0008006" key="6">
    <source>
        <dbReference type="Google" id="ProtNLM"/>
    </source>
</evidence>
<sequence>MPSLKEKPLNQLLTGLTQLDDSRKFLDASISGISLYAGSVCSGNIFVAIPGNKFDGHDFIPEAVKNGAAAIISNGRDLGELSIPQIRVANPRRAASWVASEFFDHPSRELTMIGITGTNGKTSTATLVASILDAARYKTAQMGTLGLIAQGNYPQEKTLTTLDQVALHKSLFDLKKDGFTHVVMEVSSHALQQCRVTDVDFSIAAFTNLTPEHLDYHGNMEEYYHAKAKLFKMLPITATAVINNDDIYGEKIISESSTPILTTSISTKENVHYSSFESTLNGITGDIKAGDHSYKIQSSLIGSFNLENILTAVGIVHAMGIPPHFVTKGIDSCKFIPGRMEMFKIPSGGTVIIDYAHTPDAYEKVLGTICKMSSGKMTVIFGAGGDRDVSKRSAMAAIAEKFAEQCFITPDNPRFDNPQAIQADIVKGFTRKCYTVFSDRGKAIRAALTDLKKNDILAVLGKGRENYQEIRGEKIPYSDVKIIQEFCDEN</sequence>
<dbReference type="GO" id="GO:0008360">
    <property type="term" value="P:regulation of cell shape"/>
    <property type="evidence" value="ECO:0007669"/>
    <property type="project" value="InterPro"/>
</dbReference>
<evidence type="ECO:0000259" key="2">
    <source>
        <dbReference type="Pfam" id="PF01225"/>
    </source>
</evidence>
<dbReference type="Pfam" id="PF01225">
    <property type="entry name" value="Mur_ligase"/>
    <property type="match status" value="1"/>
</dbReference>
<dbReference type="NCBIfam" id="TIGR01085">
    <property type="entry name" value="murE"/>
    <property type="match status" value="1"/>
</dbReference>
<dbReference type="SUPFAM" id="SSF53244">
    <property type="entry name" value="MurD-like peptide ligases, peptide-binding domain"/>
    <property type="match status" value="1"/>
</dbReference>
<comment type="similarity">
    <text evidence="1">Belongs to the MurCDEF family. MurE subfamily.</text>
</comment>
<dbReference type="InterPro" id="IPR035911">
    <property type="entry name" value="MurE/MurF_N"/>
</dbReference>
<name>A0A381QTL5_9ZZZZ</name>
<dbReference type="PANTHER" id="PTHR23135:SF4">
    <property type="entry name" value="UDP-N-ACETYLMURAMOYL-L-ALANYL-D-GLUTAMATE--2,6-DIAMINOPIMELATE LIGASE MURE HOMOLOG, CHLOROPLASTIC"/>
    <property type="match status" value="1"/>
</dbReference>
<dbReference type="SUPFAM" id="SSF53623">
    <property type="entry name" value="MurD-like peptide ligases, catalytic domain"/>
    <property type="match status" value="1"/>
</dbReference>
<accession>A0A381QTL5</accession>
<dbReference type="Gene3D" id="3.90.190.20">
    <property type="entry name" value="Mur ligase, C-terminal domain"/>
    <property type="match status" value="1"/>
</dbReference>
<dbReference type="GO" id="GO:0051301">
    <property type="term" value="P:cell division"/>
    <property type="evidence" value="ECO:0007669"/>
    <property type="project" value="InterPro"/>
</dbReference>
<dbReference type="InterPro" id="IPR036565">
    <property type="entry name" value="Mur-like_cat_sf"/>
</dbReference>
<reference evidence="5" key="1">
    <citation type="submission" date="2018-05" db="EMBL/GenBank/DDBJ databases">
        <authorList>
            <person name="Lanie J.A."/>
            <person name="Ng W.-L."/>
            <person name="Kazmierczak K.M."/>
            <person name="Andrzejewski T.M."/>
            <person name="Davidsen T.M."/>
            <person name="Wayne K.J."/>
            <person name="Tettelin H."/>
            <person name="Glass J.I."/>
            <person name="Rusch D."/>
            <person name="Podicherti R."/>
            <person name="Tsui H.-C.T."/>
            <person name="Winkler M.E."/>
        </authorList>
    </citation>
    <scope>NUCLEOTIDE SEQUENCE</scope>
</reference>
<dbReference type="GO" id="GO:0005737">
    <property type="term" value="C:cytoplasm"/>
    <property type="evidence" value="ECO:0007669"/>
    <property type="project" value="InterPro"/>
</dbReference>
<dbReference type="Pfam" id="PF02875">
    <property type="entry name" value="Mur_ligase_C"/>
    <property type="match status" value="1"/>
</dbReference>
<dbReference type="InterPro" id="IPR013221">
    <property type="entry name" value="Mur_ligase_cen"/>
</dbReference>
<proteinExistence type="inferred from homology"/>
<feature type="domain" description="Mur ligase central" evidence="4">
    <location>
        <begin position="115"/>
        <end position="315"/>
    </location>
</feature>
<gene>
    <name evidence="5" type="ORF">METZ01_LOCUS35590</name>
</gene>
<feature type="domain" description="Mur ligase C-terminal" evidence="3">
    <location>
        <begin position="338"/>
        <end position="463"/>
    </location>
</feature>
<evidence type="ECO:0000259" key="3">
    <source>
        <dbReference type="Pfam" id="PF02875"/>
    </source>
</evidence>
<evidence type="ECO:0000313" key="5">
    <source>
        <dbReference type="EMBL" id="SUZ82736.1"/>
    </source>
</evidence>
<dbReference type="InterPro" id="IPR000713">
    <property type="entry name" value="Mur_ligase_N"/>
</dbReference>
<organism evidence="5">
    <name type="scientific">marine metagenome</name>
    <dbReference type="NCBI Taxonomy" id="408172"/>
    <lineage>
        <taxon>unclassified sequences</taxon>
        <taxon>metagenomes</taxon>
        <taxon>ecological metagenomes</taxon>
    </lineage>
</organism>
<dbReference type="PANTHER" id="PTHR23135">
    <property type="entry name" value="MUR LIGASE FAMILY MEMBER"/>
    <property type="match status" value="1"/>
</dbReference>
<dbReference type="Pfam" id="PF08245">
    <property type="entry name" value="Mur_ligase_M"/>
    <property type="match status" value="1"/>
</dbReference>
<protein>
    <recommendedName>
        <fullName evidence="6">Mur ligase central domain-containing protein</fullName>
    </recommendedName>
</protein>
<evidence type="ECO:0000256" key="1">
    <source>
        <dbReference type="ARBA" id="ARBA00005898"/>
    </source>
</evidence>
<dbReference type="HAMAP" id="MF_00208">
    <property type="entry name" value="MurE"/>
    <property type="match status" value="1"/>
</dbReference>
<dbReference type="GO" id="GO:0016881">
    <property type="term" value="F:acid-amino acid ligase activity"/>
    <property type="evidence" value="ECO:0007669"/>
    <property type="project" value="InterPro"/>
</dbReference>
<dbReference type="EMBL" id="UINC01001520">
    <property type="protein sequence ID" value="SUZ82736.1"/>
    <property type="molecule type" value="Genomic_DNA"/>
</dbReference>
<dbReference type="InterPro" id="IPR036615">
    <property type="entry name" value="Mur_ligase_C_dom_sf"/>
</dbReference>
<dbReference type="GO" id="GO:0005524">
    <property type="term" value="F:ATP binding"/>
    <property type="evidence" value="ECO:0007669"/>
    <property type="project" value="InterPro"/>
</dbReference>
<dbReference type="InterPro" id="IPR005761">
    <property type="entry name" value="UDP-N-AcMur-Glu-dNH2Pim_ligase"/>
</dbReference>
<dbReference type="InterPro" id="IPR004101">
    <property type="entry name" value="Mur_ligase_C"/>
</dbReference>
<feature type="domain" description="Mur ligase N-terminal catalytic" evidence="2">
    <location>
        <begin position="30"/>
        <end position="89"/>
    </location>
</feature>
<dbReference type="NCBIfam" id="NF001126">
    <property type="entry name" value="PRK00139.1-4"/>
    <property type="match status" value="1"/>
</dbReference>
<dbReference type="SUPFAM" id="SSF63418">
    <property type="entry name" value="MurE/MurF N-terminal domain"/>
    <property type="match status" value="1"/>
</dbReference>